<protein>
    <submittedName>
        <fullName evidence="1">Uncharacterized protein</fullName>
    </submittedName>
</protein>
<accession>A0A653EZ00</accession>
<proteinExistence type="predicted"/>
<reference evidence="1" key="1">
    <citation type="submission" date="2019-05" db="EMBL/GenBank/DDBJ databases">
        <authorList>
            <person name="Naeem R."/>
            <person name="Antony C."/>
            <person name="Guan Q."/>
        </authorList>
    </citation>
    <scope>NUCLEOTIDE SEQUENCE</scope>
    <source>
        <strain evidence="1">2</strain>
    </source>
</reference>
<evidence type="ECO:0000313" key="1">
    <source>
        <dbReference type="EMBL" id="VTP02563.1"/>
    </source>
</evidence>
<sequence length="92" mass="9952">MLFGYSRACARSSGANPPERVAGAVVSALSQTLLAMMYHLRTHIVDYGNKKAPAVTVTKHSTASSCCLRERDVGFVGIRDAETVIARLAQWL</sequence>
<organism evidence="1">
    <name type="scientific">Mycobacterium riyadhense</name>
    <dbReference type="NCBI Taxonomy" id="486698"/>
    <lineage>
        <taxon>Bacteria</taxon>
        <taxon>Bacillati</taxon>
        <taxon>Actinomycetota</taxon>
        <taxon>Actinomycetes</taxon>
        <taxon>Mycobacteriales</taxon>
        <taxon>Mycobacteriaceae</taxon>
        <taxon>Mycobacterium</taxon>
    </lineage>
</organism>
<name>A0A653EZ00_9MYCO</name>
<gene>
    <name evidence="1" type="ORF">BIN_B_04582</name>
</gene>
<dbReference type="EMBL" id="LR589136">
    <property type="protein sequence ID" value="VTP02563.1"/>
    <property type="molecule type" value="Genomic_DNA"/>
</dbReference>
<dbReference type="AlphaFoldDB" id="A0A653EZ00"/>